<dbReference type="NCBIfam" id="TIGR00810">
    <property type="entry name" value="secG"/>
    <property type="match status" value="1"/>
</dbReference>
<evidence type="ECO:0000256" key="3">
    <source>
        <dbReference type="ARBA" id="ARBA00022448"/>
    </source>
</evidence>
<comment type="subcellular location">
    <subcellularLocation>
        <location evidence="10">Cell membrane</location>
        <topology evidence="10">Multi-pass membrane protein</topology>
    </subcellularLocation>
    <subcellularLocation>
        <location evidence="1">Membrane</location>
        <topology evidence="1">Multi-pass membrane protein</topology>
    </subcellularLocation>
</comment>
<sequence length="87" mass="9318">MTWPILTVSILLVVTSLALAMFVLLHKNRGGGMSDLFGGGMSTTMGGSSVAERNLDRLTIVIGLVWLASILLLLALYRWFPDVGVLG</sequence>
<comment type="similarity">
    <text evidence="2 10">Belongs to the SecG family.</text>
</comment>
<gene>
    <name evidence="11" type="primary">secG</name>
    <name evidence="11" type="ORF">ET989_02680</name>
</gene>
<evidence type="ECO:0000313" key="11">
    <source>
        <dbReference type="EMBL" id="TBT87464.1"/>
    </source>
</evidence>
<accession>A0A4Q9KGD0</accession>
<dbReference type="RefSeq" id="WP_131167250.1">
    <property type="nucleotide sequence ID" value="NZ_SDMQ01000002.1"/>
</dbReference>
<keyword evidence="8 10" id="KW-0472">Membrane</keyword>
<keyword evidence="7 10" id="KW-0811">Translocation</keyword>
<comment type="function">
    <text evidence="9 10">Involved in protein export. Participates in an early event of protein translocation.</text>
</comment>
<evidence type="ECO:0000256" key="4">
    <source>
        <dbReference type="ARBA" id="ARBA00022692"/>
    </source>
</evidence>
<keyword evidence="12" id="KW-1185">Reference proteome</keyword>
<protein>
    <recommendedName>
        <fullName evidence="10">Protein-export membrane protein SecG</fullName>
    </recommendedName>
</protein>
<proteinExistence type="inferred from homology"/>
<evidence type="ECO:0000256" key="6">
    <source>
        <dbReference type="ARBA" id="ARBA00022989"/>
    </source>
</evidence>
<reference evidence="11 12" key="1">
    <citation type="submission" date="2019-01" db="EMBL/GenBank/DDBJ databases">
        <title>Lactibacter flavus gen. nov., sp. nov., a novel bacterium of the family Propionibacteriaceae isolated from raw milk and dairy products.</title>
        <authorList>
            <person name="Huptas C."/>
            <person name="Wenning M."/>
            <person name="Breitenwieser F."/>
            <person name="Doll E."/>
            <person name="Von Neubeck M."/>
            <person name="Busse H.-J."/>
            <person name="Scherer S."/>
        </authorList>
    </citation>
    <scope>NUCLEOTIDE SEQUENCE [LARGE SCALE GENOMIC DNA]</scope>
    <source>
        <strain evidence="11 12">KCTC 33808</strain>
    </source>
</reference>
<evidence type="ECO:0000256" key="1">
    <source>
        <dbReference type="ARBA" id="ARBA00004141"/>
    </source>
</evidence>
<feature type="transmembrane region" description="Helical" evidence="10">
    <location>
        <begin position="6"/>
        <end position="25"/>
    </location>
</feature>
<keyword evidence="5 10" id="KW-0653">Protein transport</keyword>
<feature type="transmembrane region" description="Helical" evidence="10">
    <location>
        <begin position="58"/>
        <end position="80"/>
    </location>
</feature>
<evidence type="ECO:0000256" key="9">
    <source>
        <dbReference type="ARBA" id="ARBA00025182"/>
    </source>
</evidence>
<evidence type="ECO:0000256" key="5">
    <source>
        <dbReference type="ARBA" id="ARBA00022927"/>
    </source>
</evidence>
<dbReference type="Pfam" id="PF03840">
    <property type="entry name" value="SecG"/>
    <property type="match status" value="1"/>
</dbReference>
<keyword evidence="4 10" id="KW-0812">Transmembrane</keyword>
<dbReference type="GO" id="GO:0009306">
    <property type="term" value="P:protein secretion"/>
    <property type="evidence" value="ECO:0007669"/>
    <property type="project" value="UniProtKB-UniRule"/>
</dbReference>
<evidence type="ECO:0000256" key="2">
    <source>
        <dbReference type="ARBA" id="ARBA00008445"/>
    </source>
</evidence>
<organism evidence="11 12">
    <name type="scientific">Propioniciclava sinopodophylli</name>
    <dbReference type="NCBI Taxonomy" id="1837344"/>
    <lineage>
        <taxon>Bacteria</taxon>
        <taxon>Bacillati</taxon>
        <taxon>Actinomycetota</taxon>
        <taxon>Actinomycetes</taxon>
        <taxon>Propionibacteriales</taxon>
        <taxon>Propionibacteriaceae</taxon>
        <taxon>Propioniciclava</taxon>
    </lineage>
</organism>
<evidence type="ECO:0000313" key="12">
    <source>
        <dbReference type="Proteomes" id="UP000292373"/>
    </source>
</evidence>
<evidence type="ECO:0000256" key="8">
    <source>
        <dbReference type="ARBA" id="ARBA00023136"/>
    </source>
</evidence>
<keyword evidence="6 10" id="KW-1133">Transmembrane helix</keyword>
<dbReference type="GO" id="GO:0015450">
    <property type="term" value="F:protein-transporting ATPase activity"/>
    <property type="evidence" value="ECO:0007669"/>
    <property type="project" value="UniProtKB-UniRule"/>
</dbReference>
<evidence type="ECO:0000256" key="7">
    <source>
        <dbReference type="ARBA" id="ARBA00023010"/>
    </source>
</evidence>
<dbReference type="EMBL" id="SDMQ01000002">
    <property type="protein sequence ID" value="TBT87464.1"/>
    <property type="molecule type" value="Genomic_DNA"/>
</dbReference>
<name>A0A4Q9KGD0_9ACTN</name>
<evidence type="ECO:0000256" key="10">
    <source>
        <dbReference type="RuleBase" id="RU365087"/>
    </source>
</evidence>
<dbReference type="Proteomes" id="UP000292373">
    <property type="component" value="Unassembled WGS sequence"/>
</dbReference>
<keyword evidence="10" id="KW-1003">Cell membrane</keyword>
<dbReference type="GO" id="GO:0005886">
    <property type="term" value="C:plasma membrane"/>
    <property type="evidence" value="ECO:0007669"/>
    <property type="project" value="UniProtKB-SubCell"/>
</dbReference>
<comment type="caution">
    <text evidence="11">The sequence shown here is derived from an EMBL/GenBank/DDBJ whole genome shotgun (WGS) entry which is preliminary data.</text>
</comment>
<dbReference type="InterPro" id="IPR004692">
    <property type="entry name" value="SecG"/>
</dbReference>
<keyword evidence="3 10" id="KW-0813">Transport</keyword>
<dbReference type="AlphaFoldDB" id="A0A4Q9KGD0"/>